<dbReference type="Proteomes" id="UP000184386">
    <property type="component" value="Unassembled WGS sequence"/>
</dbReference>
<reference evidence="5 6" key="1">
    <citation type="submission" date="2016-11" db="EMBL/GenBank/DDBJ databases">
        <authorList>
            <person name="Jaros S."/>
            <person name="Januszkiewicz K."/>
            <person name="Wedrychowicz H."/>
        </authorList>
    </citation>
    <scope>NUCLEOTIDE SEQUENCE [LARGE SCALE GENOMIC DNA]</scope>
    <source>
        <strain evidence="5 6">DSM 15929</strain>
    </source>
</reference>
<protein>
    <recommendedName>
        <fullName evidence="4">Hydrogenase maturation factor HypA</fullName>
    </recommendedName>
</protein>
<accession>A0A1M7A5A6</accession>
<evidence type="ECO:0000256" key="2">
    <source>
        <dbReference type="ARBA" id="ARBA00022723"/>
    </source>
</evidence>
<keyword evidence="2 4" id="KW-0479">Metal-binding</keyword>
<sequence>MHELNVMLQVVDEVEQIASANQIPKVSAIVLDVGELCSIIPSFMIDYFPLMIEDKPMFEDCKLIIERSEGIGKCKTCGADYNVVQNGGFCPVCHEYEKEVLSGRDFLIKEIQILWE</sequence>
<evidence type="ECO:0000313" key="5">
    <source>
        <dbReference type="EMBL" id="SHL37907.1"/>
    </source>
</evidence>
<gene>
    <name evidence="4" type="primary">hypA</name>
    <name evidence="5" type="ORF">SAMN02745136_04754</name>
</gene>
<dbReference type="OrthoDB" id="9800361at2"/>
<evidence type="ECO:0000256" key="4">
    <source>
        <dbReference type="HAMAP-Rule" id="MF_00213"/>
    </source>
</evidence>
<feature type="binding site" evidence="4">
    <location>
        <position position="93"/>
    </location>
    <ligand>
        <name>Zn(2+)</name>
        <dbReference type="ChEBI" id="CHEBI:29105"/>
    </ligand>
</feature>
<evidence type="ECO:0000256" key="1">
    <source>
        <dbReference type="ARBA" id="ARBA00022596"/>
    </source>
</evidence>
<feature type="binding site" evidence="4">
    <location>
        <position position="77"/>
    </location>
    <ligand>
        <name>Zn(2+)</name>
        <dbReference type="ChEBI" id="CHEBI:29105"/>
    </ligand>
</feature>
<dbReference type="AlphaFoldDB" id="A0A1M7A5A6"/>
<dbReference type="GO" id="GO:0051604">
    <property type="term" value="P:protein maturation"/>
    <property type="evidence" value="ECO:0007669"/>
    <property type="project" value="InterPro"/>
</dbReference>
<dbReference type="EMBL" id="FRAC01000031">
    <property type="protein sequence ID" value="SHL37907.1"/>
    <property type="molecule type" value="Genomic_DNA"/>
</dbReference>
<dbReference type="PANTHER" id="PTHR34535">
    <property type="entry name" value="HYDROGENASE MATURATION FACTOR HYPA"/>
    <property type="match status" value="1"/>
</dbReference>
<dbReference type="RefSeq" id="WP_073279567.1">
    <property type="nucleotide sequence ID" value="NZ_FRAC01000031.1"/>
</dbReference>
<dbReference type="HAMAP" id="MF_00213">
    <property type="entry name" value="HypA_HybF"/>
    <property type="match status" value="1"/>
</dbReference>
<comment type="similarity">
    <text evidence="4">Belongs to the HypA/HybF family.</text>
</comment>
<comment type="function">
    <text evidence="4">Involved in the maturation of [NiFe] hydrogenases. Required for nickel insertion into the metal center of the hydrogenase.</text>
</comment>
<feature type="binding site" evidence="4">
    <location>
        <position position="90"/>
    </location>
    <ligand>
        <name>Zn(2+)</name>
        <dbReference type="ChEBI" id="CHEBI:29105"/>
    </ligand>
</feature>
<dbReference type="PIRSF" id="PIRSF004761">
    <property type="entry name" value="Hydrgn_mat_HypA"/>
    <property type="match status" value="1"/>
</dbReference>
<feature type="binding site" evidence="4">
    <location>
        <position position="2"/>
    </location>
    <ligand>
        <name>Ni(2+)</name>
        <dbReference type="ChEBI" id="CHEBI:49786"/>
    </ligand>
</feature>
<dbReference type="GO" id="GO:0008270">
    <property type="term" value="F:zinc ion binding"/>
    <property type="evidence" value="ECO:0007669"/>
    <property type="project" value="UniProtKB-UniRule"/>
</dbReference>
<dbReference type="InterPro" id="IPR000688">
    <property type="entry name" value="HypA/HybF"/>
</dbReference>
<feature type="binding site" evidence="4">
    <location>
        <position position="74"/>
    </location>
    <ligand>
        <name>Zn(2+)</name>
        <dbReference type="ChEBI" id="CHEBI:29105"/>
    </ligand>
</feature>
<dbReference type="PANTHER" id="PTHR34535:SF3">
    <property type="entry name" value="HYDROGENASE MATURATION FACTOR HYPA"/>
    <property type="match status" value="1"/>
</dbReference>
<dbReference type="STRING" id="1121322.SAMN02745136_04754"/>
<dbReference type="Pfam" id="PF01155">
    <property type="entry name" value="HypA"/>
    <property type="match status" value="1"/>
</dbReference>
<evidence type="ECO:0000256" key="3">
    <source>
        <dbReference type="ARBA" id="ARBA00022833"/>
    </source>
</evidence>
<proteinExistence type="inferred from homology"/>
<keyword evidence="3 4" id="KW-0862">Zinc</keyword>
<name>A0A1M7A5A6_9FIRM</name>
<dbReference type="Gene3D" id="3.30.2320.80">
    <property type="match status" value="1"/>
</dbReference>
<keyword evidence="1 4" id="KW-0533">Nickel</keyword>
<keyword evidence="6" id="KW-1185">Reference proteome</keyword>
<dbReference type="GO" id="GO:0016151">
    <property type="term" value="F:nickel cation binding"/>
    <property type="evidence" value="ECO:0007669"/>
    <property type="project" value="UniProtKB-UniRule"/>
</dbReference>
<organism evidence="5 6">
    <name type="scientific">Anaerocolumna jejuensis DSM 15929</name>
    <dbReference type="NCBI Taxonomy" id="1121322"/>
    <lineage>
        <taxon>Bacteria</taxon>
        <taxon>Bacillati</taxon>
        <taxon>Bacillota</taxon>
        <taxon>Clostridia</taxon>
        <taxon>Lachnospirales</taxon>
        <taxon>Lachnospiraceae</taxon>
        <taxon>Anaerocolumna</taxon>
    </lineage>
</organism>
<evidence type="ECO:0000313" key="6">
    <source>
        <dbReference type="Proteomes" id="UP000184386"/>
    </source>
</evidence>